<dbReference type="EMBL" id="JBEPSN010000001">
    <property type="protein sequence ID" value="MET4538546.1"/>
    <property type="molecule type" value="Genomic_DNA"/>
</dbReference>
<accession>A0ABV2P1B0</accession>
<evidence type="ECO:0000313" key="6">
    <source>
        <dbReference type="EMBL" id="MET4538546.1"/>
    </source>
</evidence>
<comment type="caution">
    <text evidence="6">The sequence shown here is derived from an EMBL/GenBank/DDBJ whole genome shotgun (WGS) entry which is preliminary data.</text>
</comment>
<comment type="similarity">
    <text evidence="1">Belongs to the LysR transcriptional regulatory family.</text>
</comment>
<feature type="domain" description="HTH lysR-type" evidence="5">
    <location>
        <begin position="1"/>
        <end position="58"/>
    </location>
</feature>
<evidence type="ECO:0000256" key="2">
    <source>
        <dbReference type="ARBA" id="ARBA00023015"/>
    </source>
</evidence>
<proteinExistence type="inferred from homology"/>
<organism evidence="6 7">
    <name type="scientific">Arthrobacter bambusae</name>
    <dbReference type="NCBI Taxonomy" id="1338426"/>
    <lineage>
        <taxon>Bacteria</taxon>
        <taxon>Bacillati</taxon>
        <taxon>Actinomycetota</taxon>
        <taxon>Actinomycetes</taxon>
        <taxon>Micrococcales</taxon>
        <taxon>Micrococcaceae</taxon>
        <taxon>Arthrobacter</taxon>
    </lineage>
</organism>
<keyword evidence="4" id="KW-0804">Transcription</keyword>
<reference evidence="6 7" key="1">
    <citation type="submission" date="2024-06" db="EMBL/GenBank/DDBJ databases">
        <title>Sorghum-associated microbial communities from plants grown in Nebraska, USA.</title>
        <authorList>
            <person name="Schachtman D."/>
        </authorList>
    </citation>
    <scope>NUCLEOTIDE SEQUENCE [LARGE SCALE GENOMIC DNA]</scope>
    <source>
        <strain evidence="6 7">3552</strain>
    </source>
</reference>
<dbReference type="GeneID" id="92751279"/>
<keyword evidence="3 6" id="KW-0238">DNA-binding</keyword>
<dbReference type="PROSITE" id="PS50931">
    <property type="entry name" value="HTH_LYSR"/>
    <property type="match status" value="1"/>
</dbReference>
<dbReference type="SUPFAM" id="SSF53850">
    <property type="entry name" value="Periplasmic binding protein-like II"/>
    <property type="match status" value="1"/>
</dbReference>
<dbReference type="Pfam" id="PF00126">
    <property type="entry name" value="HTH_1"/>
    <property type="match status" value="1"/>
</dbReference>
<keyword evidence="7" id="KW-1185">Reference proteome</keyword>
<dbReference type="InterPro" id="IPR036390">
    <property type="entry name" value="WH_DNA-bd_sf"/>
</dbReference>
<name>A0ABV2P1B0_9MICC</name>
<dbReference type="CDD" id="cd05466">
    <property type="entry name" value="PBP2_LTTR_substrate"/>
    <property type="match status" value="1"/>
</dbReference>
<dbReference type="Gene3D" id="1.10.10.10">
    <property type="entry name" value="Winged helix-like DNA-binding domain superfamily/Winged helix DNA-binding domain"/>
    <property type="match status" value="1"/>
</dbReference>
<gene>
    <name evidence="6" type="ORF">ABIE37_000301</name>
</gene>
<dbReference type="InterPro" id="IPR036388">
    <property type="entry name" value="WH-like_DNA-bd_sf"/>
</dbReference>
<evidence type="ECO:0000313" key="7">
    <source>
        <dbReference type="Proteomes" id="UP001549307"/>
    </source>
</evidence>
<dbReference type="Gene3D" id="3.40.190.10">
    <property type="entry name" value="Periplasmic binding protein-like II"/>
    <property type="match status" value="2"/>
</dbReference>
<keyword evidence="2" id="KW-0805">Transcription regulation</keyword>
<evidence type="ECO:0000259" key="5">
    <source>
        <dbReference type="PROSITE" id="PS50931"/>
    </source>
</evidence>
<evidence type="ECO:0000256" key="1">
    <source>
        <dbReference type="ARBA" id="ARBA00009437"/>
    </source>
</evidence>
<dbReference type="Proteomes" id="UP001549307">
    <property type="component" value="Unassembled WGS sequence"/>
</dbReference>
<evidence type="ECO:0000256" key="3">
    <source>
        <dbReference type="ARBA" id="ARBA00023125"/>
    </source>
</evidence>
<dbReference type="SUPFAM" id="SSF46785">
    <property type="entry name" value="Winged helix' DNA-binding domain"/>
    <property type="match status" value="1"/>
</dbReference>
<dbReference type="RefSeq" id="WP_354226053.1">
    <property type="nucleotide sequence ID" value="NZ_JBEPSN010000001.1"/>
</dbReference>
<evidence type="ECO:0000256" key="4">
    <source>
        <dbReference type="ARBA" id="ARBA00023163"/>
    </source>
</evidence>
<dbReference type="PANTHER" id="PTHR30346:SF29">
    <property type="entry name" value="LYSR SUBSTRATE-BINDING"/>
    <property type="match status" value="1"/>
</dbReference>
<dbReference type="InterPro" id="IPR005119">
    <property type="entry name" value="LysR_subst-bd"/>
</dbReference>
<dbReference type="GO" id="GO:0003677">
    <property type="term" value="F:DNA binding"/>
    <property type="evidence" value="ECO:0007669"/>
    <property type="project" value="UniProtKB-KW"/>
</dbReference>
<dbReference type="InterPro" id="IPR000847">
    <property type="entry name" value="LysR_HTH_N"/>
</dbReference>
<dbReference type="PANTHER" id="PTHR30346">
    <property type="entry name" value="TRANSCRIPTIONAL DUAL REGULATOR HCAR-RELATED"/>
    <property type="match status" value="1"/>
</dbReference>
<sequence length="314" mass="33697">MDPYQLSVLRELGDHGSVAATARALGVSPSAVSQSLGALQRKFKAPLTQKRGRSVELTDAGQALAVAAIAVSEAITRAEATVDEFVGGIDRTVHISAFHSAAMTFFPDLAALENTEGFPVVECGDEDVDRLSFPALTASYDIVIGHRMSHTPPWPRDRLAVLSLLREPMDVAMHSSHDLAMKKTLRPSDLVGTTWISTHAGFSPADMLDAVAAAAGHPMRVVHRINDFSTAAAMVSEGGHLALLPRHTVRIPASHDVVLRPLQGLETVRHVDMLIRPERVVHRAVAVVIDALREIAQSHVQSPSVRSPSAEESP</sequence>
<protein>
    <submittedName>
        <fullName evidence="6">DNA-binding transcriptional LysR family regulator</fullName>
    </submittedName>
</protein>
<dbReference type="Pfam" id="PF03466">
    <property type="entry name" value="LysR_substrate"/>
    <property type="match status" value="1"/>
</dbReference>